<comment type="caution">
    <text evidence="3">The sequence shown here is derived from an EMBL/GenBank/DDBJ whole genome shotgun (WGS) entry which is preliminary data.</text>
</comment>
<dbReference type="InterPro" id="IPR011990">
    <property type="entry name" value="TPR-like_helical_dom_sf"/>
</dbReference>
<keyword evidence="4" id="KW-1185">Reference proteome</keyword>
<dbReference type="Gene3D" id="1.25.40.10">
    <property type="entry name" value="Tetratricopeptide repeat domain"/>
    <property type="match status" value="1"/>
</dbReference>
<evidence type="ECO:0000313" key="4">
    <source>
        <dbReference type="Proteomes" id="UP001596055"/>
    </source>
</evidence>
<keyword evidence="2" id="KW-0732">Signal</keyword>
<protein>
    <recommendedName>
        <fullName evidence="5">Tetratricopeptide repeat protein</fullName>
    </recommendedName>
</protein>
<dbReference type="Proteomes" id="UP001596055">
    <property type="component" value="Unassembled WGS sequence"/>
</dbReference>
<feature type="chain" id="PRO_5046950351" description="Tetratricopeptide repeat protein" evidence="2">
    <location>
        <begin position="24"/>
        <end position="161"/>
    </location>
</feature>
<dbReference type="PROSITE" id="PS50005">
    <property type="entry name" value="TPR"/>
    <property type="match status" value="1"/>
</dbReference>
<sequence>MVHRFTSSWFSGLLVLLWLTGCAGPSVTPEAHPKPEPDPVKAAQLAAQGKAAWDNGAAEQAIEDWTQAVRLNPADAATINNLALALADRHDYEAAADFLKQGIDESPGVPELHYNLAVISELYLLDLKTALSQYRAYEALSPEEDADVAGWIADLKRRLEE</sequence>
<evidence type="ECO:0000313" key="3">
    <source>
        <dbReference type="EMBL" id="MFC5543970.1"/>
    </source>
</evidence>
<dbReference type="SUPFAM" id="SSF48452">
    <property type="entry name" value="TPR-like"/>
    <property type="match status" value="1"/>
</dbReference>
<keyword evidence="1" id="KW-0802">TPR repeat</keyword>
<evidence type="ECO:0000256" key="1">
    <source>
        <dbReference type="PROSITE-ProRule" id="PRU00339"/>
    </source>
</evidence>
<evidence type="ECO:0008006" key="5">
    <source>
        <dbReference type="Google" id="ProtNLM"/>
    </source>
</evidence>
<dbReference type="SMART" id="SM00028">
    <property type="entry name" value="TPR"/>
    <property type="match status" value="2"/>
</dbReference>
<feature type="signal peptide" evidence="2">
    <location>
        <begin position="1"/>
        <end position="23"/>
    </location>
</feature>
<dbReference type="EMBL" id="JBHSNL010000001">
    <property type="protein sequence ID" value="MFC5543970.1"/>
    <property type="molecule type" value="Genomic_DNA"/>
</dbReference>
<dbReference type="InterPro" id="IPR019734">
    <property type="entry name" value="TPR_rpt"/>
</dbReference>
<dbReference type="PROSITE" id="PS51257">
    <property type="entry name" value="PROKAR_LIPOPROTEIN"/>
    <property type="match status" value="1"/>
</dbReference>
<reference evidence="4" key="1">
    <citation type="journal article" date="2019" name="Int. J. Syst. Evol. Microbiol.">
        <title>The Global Catalogue of Microorganisms (GCM) 10K type strain sequencing project: providing services to taxonomists for standard genome sequencing and annotation.</title>
        <authorList>
            <consortium name="The Broad Institute Genomics Platform"/>
            <consortium name="The Broad Institute Genome Sequencing Center for Infectious Disease"/>
            <person name="Wu L."/>
            <person name="Ma J."/>
        </authorList>
    </citation>
    <scope>NUCLEOTIDE SEQUENCE [LARGE SCALE GENOMIC DNA]</scope>
    <source>
        <strain evidence="4">CGMCC 4.1799</strain>
    </source>
</reference>
<accession>A0ABW0RKC0</accession>
<dbReference type="RefSeq" id="WP_248158151.1">
    <property type="nucleotide sequence ID" value="NZ_JAKZAJ010000003.1"/>
</dbReference>
<feature type="repeat" description="TPR" evidence="1">
    <location>
        <begin position="42"/>
        <end position="75"/>
    </location>
</feature>
<organism evidence="3 4">
    <name type="scientific">Marinobacter koreensis</name>
    <dbReference type="NCBI Taxonomy" id="335974"/>
    <lineage>
        <taxon>Bacteria</taxon>
        <taxon>Pseudomonadati</taxon>
        <taxon>Pseudomonadota</taxon>
        <taxon>Gammaproteobacteria</taxon>
        <taxon>Pseudomonadales</taxon>
        <taxon>Marinobacteraceae</taxon>
        <taxon>Marinobacter</taxon>
    </lineage>
</organism>
<evidence type="ECO:0000256" key="2">
    <source>
        <dbReference type="SAM" id="SignalP"/>
    </source>
</evidence>
<name>A0ABW0RKC0_9GAMM</name>
<proteinExistence type="predicted"/>
<gene>
    <name evidence="3" type="ORF">ACFPQA_02795</name>
</gene>